<dbReference type="Gene3D" id="3.30.1330.40">
    <property type="entry name" value="RutC-like"/>
    <property type="match status" value="1"/>
</dbReference>
<dbReference type="CDD" id="cd00448">
    <property type="entry name" value="YjgF_YER057c_UK114_family"/>
    <property type="match status" value="1"/>
</dbReference>
<gene>
    <name evidence="2" type="ORF">METZ01_LOCUS45031</name>
</gene>
<dbReference type="PANTHER" id="PTHR11803">
    <property type="entry name" value="2-IMINOBUTANOATE/2-IMINOPROPANOATE DEAMINASE RIDA"/>
    <property type="match status" value="1"/>
</dbReference>
<accession>A0A381RQK9</accession>
<name>A0A381RQK9_9ZZZZ</name>
<reference evidence="2" key="1">
    <citation type="submission" date="2018-05" db="EMBL/GenBank/DDBJ databases">
        <authorList>
            <person name="Lanie J.A."/>
            <person name="Ng W.-L."/>
            <person name="Kazmierczak K.M."/>
            <person name="Andrzejewski T.M."/>
            <person name="Davidsen T.M."/>
            <person name="Wayne K.J."/>
            <person name="Tettelin H."/>
            <person name="Glass J.I."/>
            <person name="Rusch D."/>
            <person name="Podicherti R."/>
            <person name="Tsui H.-C.T."/>
            <person name="Winkler M.E."/>
        </authorList>
    </citation>
    <scope>NUCLEOTIDE SEQUENCE</scope>
</reference>
<dbReference type="Pfam" id="PF01042">
    <property type="entry name" value="Ribonuc_L-PSP"/>
    <property type="match status" value="1"/>
</dbReference>
<protein>
    <submittedName>
        <fullName evidence="2">Uncharacterized protein</fullName>
    </submittedName>
</protein>
<dbReference type="GO" id="GO:0005829">
    <property type="term" value="C:cytosol"/>
    <property type="evidence" value="ECO:0007669"/>
    <property type="project" value="TreeGrafter"/>
</dbReference>
<dbReference type="AlphaFoldDB" id="A0A381RQK9"/>
<dbReference type="EMBL" id="UINC01002038">
    <property type="protein sequence ID" value="SUZ92177.1"/>
    <property type="molecule type" value="Genomic_DNA"/>
</dbReference>
<dbReference type="InterPro" id="IPR035959">
    <property type="entry name" value="RutC-like_sf"/>
</dbReference>
<comment type="similarity">
    <text evidence="1">Belongs to the RutC family.</text>
</comment>
<dbReference type="GO" id="GO:0019239">
    <property type="term" value="F:deaminase activity"/>
    <property type="evidence" value="ECO:0007669"/>
    <property type="project" value="TreeGrafter"/>
</dbReference>
<dbReference type="PANTHER" id="PTHR11803:SF58">
    <property type="entry name" value="PROTEIN HMF1-RELATED"/>
    <property type="match status" value="1"/>
</dbReference>
<evidence type="ECO:0000256" key="1">
    <source>
        <dbReference type="ARBA" id="ARBA00010552"/>
    </source>
</evidence>
<dbReference type="InterPro" id="IPR006175">
    <property type="entry name" value="YjgF/YER057c/UK114"/>
</dbReference>
<proteinExistence type="inferred from homology"/>
<sequence>MKELIKCTYKYSYKFISSKVLMLLAIFGSNVSTAAESNVLEKEFLNPVGTSFSNVVTVSHGGLKTIHISGQVGFAGNEVPEDFGQQVENAFANLRQELADAGANFADIIKTNIYIVNLDSEKLAAYSSIRAQHFSQENPPASTLIGVSALVFPNLLVEIEATAVKSL</sequence>
<evidence type="ECO:0000313" key="2">
    <source>
        <dbReference type="EMBL" id="SUZ92177.1"/>
    </source>
</evidence>
<dbReference type="SUPFAM" id="SSF55298">
    <property type="entry name" value="YjgF-like"/>
    <property type="match status" value="1"/>
</dbReference>
<organism evidence="2">
    <name type="scientific">marine metagenome</name>
    <dbReference type="NCBI Taxonomy" id="408172"/>
    <lineage>
        <taxon>unclassified sequences</taxon>
        <taxon>metagenomes</taxon>
        <taxon>ecological metagenomes</taxon>
    </lineage>
</organism>